<comment type="similarity">
    <text evidence="2">Belongs to the MipA/OmpV family.</text>
</comment>
<evidence type="ECO:0000256" key="5">
    <source>
        <dbReference type="ARBA" id="ARBA00023237"/>
    </source>
</evidence>
<proteinExistence type="inferred from homology"/>
<keyword evidence="8" id="KW-1185">Reference proteome</keyword>
<sequence>MRQRKKIEICRIVFVVLTACVAHPVIAGPVDLPASLPNFFGGGIGTTTEYAGGKERVIGVLPGLRYTTASGHLLEWYGPYAQFNFGSSTGFQWGPALSLRLGRHDVDDPVVSQIHTIPTTVEGGGFAGYEYIHSGAFPYRLRGELTVTTNAGFVFTGARVSLTGTAWIPLSTRFYTGVGLGASWASGGFNTTYFGVTNEDSARSGLPAYSPSSGVEQITSWLACVYQINARWYAGALIFYQRLTGPAADSPIVVQRGTRNQVTVGAGIAYAFR</sequence>
<accession>A0ABW9EP67</accession>
<keyword evidence="5" id="KW-0998">Cell outer membrane</keyword>
<evidence type="ECO:0000313" key="8">
    <source>
        <dbReference type="Proteomes" id="UP001629392"/>
    </source>
</evidence>
<evidence type="ECO:0000256" key="4">
    <source>
        <dbReference type="ARBA" id="ARBA00023136"/>
    </source>
</evidence>
<evidence type="ECO:0000256" key="2">
    <source>
        <dbReference type="ARBA" id="ARBA00005722"/>
    </source>
</evidence>
<comment type="subcellular location">
    <subcellularLocation>
        <location evidence="1">Cell outer membrane</location>
    </subcellularLocation>
</comment>
<keyword evidence="4" id="KW-0472">Membrane</keyword>
<organism evidence="7 8">
    <name type="scientific">Paraburkholderia strydomiana</name>
    <dbReference type="NCBI Taxonomy" id="1245417"/>
    <lineage>
        <taxon>Bacteria</taxon>
        <taxon>Pseudomonadati</taxon>
        <taxon>Pseudomonadota</taxon>
        <taxon>Betaproteobacteria</taxon>
        <taxon>Burkholderiales</taxon>
        <taxon>Burkholderiaceae</taxon>
        <taxon>Paraburkholderia</taxon>
    </lineage>
</organism>
<dbReference type="PANTHER" id="PTHR38776">
    <property type="entry name" value="MLTA-INTERACTING PROTEIN-RELATED"/>
    <property type="match status" value="1"/>
</dbReference>
<name>A0ABW9EP67_9BURK</name>
<protein>
    <submittedName>
        <fullName evidence="7">MipA/OmpV family protein</fullName>
    </submittedName>
</protein>
<dbReference type="Proteomes" id="UP001629392">
    <property type="component" value="Unassembled WGS sequence"/>
</dbReference>
<feature type="chain" id="PRO_5045578060" evidence="6">
    <location>
        <begin position="28"/>
        <end position="273"/>
    </location>
</feature>
<dbReference type="EMBL" id="JAQQCL010000035">
    <property type="protein sequence ID" value="MFM0720838.1"/>
    <property type="molecule type" value="Genomic_DNA"/>
</dbReference>
<dbReference type="InterPro" id="IPR010583">
    <property type="entry name" value="MipA"/>
</dbReference>
<dbReference type="Pfam" id="PF06629">
    <property type="entry name" value="MipA"/>
    <property type="match status" value="1"/>
</dbReference>
<gene>
    <name evidence="7" type="ORF">PQQ73_31470</name>
</gene>
<dbReference type="PANTHER" id="PTHR38776:SF1">
    <property type="entry name" value="MLTA-INTERACTING PROTEIN-RELATED"/>
    <property type="match status" value="1"/>
</dbReference>
<comment type="caution">
    <text evidence="7">The sequence shown here is derived from an EMBL/GenBank/DDBJ whole genome shotgun (WGS) entry which is preliminary data.</text>
</comment>
<reference evidence="7 8" key="1">
    <citation type="journal article" date="2024" name="Chem. Sci.">
        <title>Discovery of megapolipeptins by genome mining of a Burkholderiales bacteria collection.</title>
        <authorList>
            <person name="Paulo B.S."/>
            <person name="Recchia M.J.J."/>
            <person name="Lee S."/>
            <person name="Fergusson C.H."/>
            <person name="Romanowski S.B."/>
            <person name="Hernandez A."/>
            <person name="Krull N."/>
            <person name="Liu D.Y."/>
            <person name="Cavanagh H."/>
            <person name="Bos A."/>
            <person name="Gray C.A."/>
            <person name="Murphy B.T."/>
            <person name="Linington R.G."/>
            <person name="Eustaquio A.S."/>
        </authorList>
    </citation>
    <scope>NUCLEOTIDE SEQUENCE [LARGE SCALE GENOMIC DNA]</scope>
    <source>
        <strain evidence="7 8">RL17-350-BIC-E</strain>
    </source>
</reference>
<dbReference type="RefSeq" id="WP_408156847.1">
    <property type="nucleotide sequence ID" value="NZ_JAQQCL010000035.1"/>
</dbReference>
<evidence type="ECO:0000256" key="3">
    <source>
        <dbReference type="ARBA" id="ARBA00022729"/>
    </source>
</evidence>
<evidence type="ECO:0000313" key="7">
    <source>
        <dbReference type="EMBL" id="MFM0720838.1"/>
    </source>
</evidence>
<evidence type="ECO:0000256" key="1">
    <source>
        <dbReference type="ARBA" id="ARBA00004442"/>
    </source>
</evidence>
<evidence type="ECO:0000256" key="6">
    <source>
        <dbReference type="SAM" id="SignalP"/>
    </source>
</evidence>
<feature type="signal peptide" evidence="6">
    <location>
        <begin position="1"/>
        <end position="27"/>
    </location>
</feature>
<keyword evidence="3 6" id="KW-0732">Signal</keyword>